<feature type="signal peptide" evidence="11">
    <location>
        <begin position="1"/>
        <end position="26"/>
    </location>
</feature>
<dbReference type="RefSeq" id="WP_229708623.1">
    <property type="nucleotide sequence ID" value="NZ_BMEA01000002.1"/>
</dbReference>
<feature type="region of interest" description="Disordered" evidence="10">
    <location>
        <begin position="25"/>
        <end position="49"/>
    </location>
</feature>
<reference evidence="13" key="1">
    <citation type="journal article" date="2014" name="Int. J. Syst. Evol. Microbiol.">
        <title>Complete genome sequence of Corynebacterium casei LMG S-19264T (=DSM 44701T), isolated from a smear-ripened cheese.</title>
        <authorList>
            <consortium name="US DOE Joint Genome Institute (JGI-PGF)"/>
            <person name="Walter F."/>
            <person name="Albersmeier A."/>
            <person name="Kalinowski J."/>
            <person name="Ruckert C."/>
        </authorList>
    </citation>
    <scope>NUCLEOTIDE SEQUENCE</scope>
    <source>
        <strain evidence="13">CGMCC 1.10749</strain>
    </source>
</reference>
<dbReference type="GO" id="GO:0008360">
    <property type="term" value="P:regulation of cell shape"/>
    <property type="evidence" value="ECO:0007669"/>
    <property type="project" value="UniProtKB-KW"/>
</dbReference>
<evidence type="ECO:0000256" key="10">
    <source>
        <dbReference type="SAM" id="MobiDB-lite"/>
    </source>
</evidence>
<evidence type="ECO:0000256" key="6">
    <source>
        <dbReference type="ARBA" id="ARBA00023316"/>
    </source>
</evidence>
<feature type="chain" id="PRO_5034412650" description="Peptidase S11 D-alanyl-D-alanine carboxypeptidase A N-terminal domain-containing protein" evidence="11">
    <location>
        <begin position="27"/>
        <end position="417"/>
    </location>
</feature>
<feature type="region of interest" description="Disordered" evidence="10">
    <location>
        <begin position="340"/>
        <end position="393"/>
    </location>
</feature>
<dbReference type="PANTHER" id="PTHR21581:SF33">
    <property type="entry name" value="D-ALANYL-D-ALANINE CARBOXYPEPTIDASE DACB"/>
    <property type="match status" value="1"/>
</dbReference>
<dbReference type="InterPro" id="IPR012338">
    <property type="entry name" value="Beta-lactam/transpept-like"/>
</dbReference>
<evidence type="ECO:0000313" key="13">
    <source>
        <dbReference type="EMBL" id="GGB83808.1"/>
    </source>
</evidence>
<dbReference type="GO" id="GO:0006508">
    <property type="term" value="P:proteolysis"/>
    <property type="evidence" value="ECO:0007669"/>
    <property type="project" value="InterPro"/>
</dbReference>
<evidence type="ECO:0000259" key="12">
    <source>
        <dbReference type="Pfam" id="PF00768"/>
    </source>
</evidence>
<dbReference type="GO" id="GO:0009002">
    <property type="term" value="F:serine-type D-Ala-D-Ala carboxypeptidase activity"/>
    <property type="evidence" value="ECO:0007669"/>
    <property type="project" value="InterPro"/>
</dbReference>
<feature type="active site" description="Acyl-ester intermediate" evidence="7">
    <location>
        <position position="115"/>
    </location>
</feature>
<name>A0A8H9FTS3_9MICO</name>
<evidence type="ECO:0000256" key="2">
    <source>
        <dbReference type="ARBA" id="ARBA00022729"/>
    </source>
</evidence>
<comment type="similarity">
    <text evidence="1 9">Belongs to the peptidase S11 family.</text>
</comment>
<evidence type="ECO:0000256" key="3">
    <source>
        <dbReference type="ARBA" id="ARBA00022801"/>
    </source>
</evidence>
<evidence type="ECO:0000256" key="8">
    <source>
        <dbReference type="PIRSR" id="PIRSR618044-2"/>
    </source>
</evidence>
<dbReference type="Proteomes" id="UP000628079">
    <property type="component" value="Unassembled WGS sequence"/>
</dbReference>
<evidence type="ECO:0000313" key="14">
    <source>
        <dbReference type="Proteomes" id="UP000628079"/>
    </source>
</evidence>
<keyword evidence="5" id="KW-0573">Peptidoglycan synthesis</keyword>
<dbReference type="GO" id="GO:0071555">
    <property type="term" value="P:cell wall organization"/>
    <property type="evidence" value="ECO:0007669"/>
    <property type="project" value="UniProtKB-KW"/>
</dbReference>
<dbReference type="AlphaFoldDB" id="A0A8H9FTS3"/>
<sequence length="417" mass="42671">MRSGALAATAATFAVAAVVGSSPALATPTPTPRPSAPAAASPSPSPSLPAVTRVLDPARSVGGPGLAKMDTVLVDAPAGVPAPPAVADVAWLVADADTGEVLAARNPHAPLLPASTLKALTAIHLLPRLDRAAVLTATAAEADADGTRVGMVTGQTYTAAQLFEALVMSSANDAAYGLSALNGGIPATVTELNALADELGAHDTVVVDPSGLDAPGQQSSAYDLALIGRAAIANPDYVRLATTKTSTFPGRWVRGGLTRPTYAIGNHNRLLWNYPGTLGVKNGFTKAARRTFIGAARRDGRTYLVTEMYGTGSRWRPAASLLDWAFAHGDKVTPIGRLVERGEVPVPPAPPTGRDAGSDGTGDDDAGSDARLGDTAAAPTSSSDPRTPSPLPWVGGAVPVAVLLLHSLRRRRTRRQD</sequence>
<dbReference type="Gene3D" id="3.40.710.10">
    <property type="entry name" value="DD-peptidase/beta-lactamase superfamily"/>
    <property type="match status" value="1"/>
</dbReference>
<accession>A0A8H9FTS3</accession>
<dbReference type="InterPro" id="IPR018044">
    <property type="entry name" value="Peptidase_S11"/>
</dbReference>
<proteinExistence type="inferred from homology"/>
<feature type="compositionally biased region" description="Low complexity" evidence="10">
    <location>
        <begin position="374"/>
        <end position="393"/>
    </location>
</feature>
<dbReference type="Pfam" id="PF00768">
    <property type="entry name" value="Peptidase_S11"/>
    <property type="match status" value="1"/>
</dbReference>
<keyword evidence="2 11" id="KW-0732">Signal</keyword>
<protein>
    <recommendedName>
        <fullName evidence="12">Peptidase S11 D-alanyl-D-alanine carboxypeptidase A N-terminal domain-containing protein</fullName>
    </recommendedName>
</protein>
<comment type="caution">
    <text evidence="13">The sequence shown here is derived from an EMBL/GenBank/DDBJ whole genome shotgun (WGS) entry which is preliminary data.</text>
</comment>
<keyword evidence="6" id="KW-0961">Cell wall biogenesis/degradation</keyword>
<evidence type="ECO:0000256" key="11">
    <source>
        <dbReference type="SAM" id="SignalP"/>
    </source>
</evidence>
<feature type="binding site" evidence="8">
    <location>
        <position position="281"/>
    </location>
    <ligand>
        <name>substrate</name>
    </ligand>
</feature>
<evidence type="ECO:0000256" key="5">
    <source>
        <dbReference type="ARBA" id="ARBA00022984"/>
    </source>
</evidence>
<gene>
    <name evidence="13" type="ORF">GCM10011314_24300</name>
</gene>
<keyword evidence="4" id="KW-0133">Cell shape</keyword>
<organism evidence="13 14">
    <name type="scientific">Knoellia flava</name>
    <dbReference type="NCBI Taxonomy" id="913969"/>
    <lineage>
        <taxon>Bacteria</taxon>
        <taxon>Bacillati</taxon>
        <taxon>Actinomycetota</taxon>
        <taxon>Actinomycetes</taxon>
        <taxon>Micrococcales</taxon>
        <taxon>Intrasporangiaceae</taxon>
        <taxon>Knoellia</taxon>
    </lineage>
</organism>
<dbReference type="PANTHER" id="PTHR21581">
    <property type="entry name" value="D-ALANYL-D-ALANINE CARBOXYPEPTIDASE"/>
    <property type="match status" value="1"/>
</dbReference>
<feature type="active site" evidence="7">
    <location>
        <position position="170"/>
    </location>
</feature>
<evidence type="ECO:0000256" key="9">
    <source>
        <dbReference type="RuleBase" id="RU004016"/>
    </source>
</evidence>
<evidence type="ECO:0000256" key="4">
    <source>
        <dbReference type="ARBA" id="ARBA00022960"/>
    </source>
</evidence>
<keyword evidence="3" id="KW-0378">Hydrolase</keyword>
<feature type="active site" description="Proton acceptor" evidence="7">
    <location>
        <position position="118"/>
    </location>
</feature>
<dbReference type="GO" id="GO:0009252">
    <property type="term" value="P:peptidoglycan biosynthetic process"/>
    <property type="evidence" value="ECO:0007669"/>
    <property type="project" value="UniProtKB-KW"/>
</dbReference>
<feature type="domain" description="Peptidase S11 D-alanyl-D-alanine carboxypeptidase A N-terminal" evidence="12">
    <location>
        <begin position="82"/>
        <end position="301"/>
    </location>
</feature>
<evidence type="ECO:0000256" key="1">
    <source>
        <dbReference type="ARBA" id="ARBA00007164"/>
    </source>
</evidence>
<dbReference type="EMBL" id="BMEA01000002">
    <property type="protein sequence ID" value="GGB83808.1"/>
    <property type="molecule type" value="Genomic_DNA"/>
</dbReference>
<dbReference type="SUPFAM" id="SSF56601">
    <property type="entry name" value="beta-lactamase/transpeptidase-like"/>
    <property type="match status" value="1"/>
</dbReference>
<reference evidence="13" key="2">
    <citation type="submission" date="2020-09" db="EMBL/GenBank/DDBJ databases">
        <authorList>
            <person name="Sun Q."/>
            <person name="Zhou Y."/>
        </authorList>
    </citation>
    <scope>NUCLEOTIDE SEQUENCE</scope>
    <source>
        <strain evidence="13">CGMCC 1.10749</strain>
    </source>
</reference>
<evidence type="ECO:0000256" key="7">
    <source>
        <dbReference type="PIRSR" id="PIRSR618044-1"/>
    </source>
</evidence>
<dbReference type="InterPro" id="IPR001967">
    <property type="entry name" value="Peptidase_S11_N"/>
</dbReference>
<dbReference type="PRINTS" id="PR00725">
    <property type="entry name" value="DADACBPTASE1"/>
</dbReference>